<evidence type="ECO:0000313" key="2">
    <source>
        <dbReference type="Proteomes" id="UP000317550"/>
    </source>
</evidence>
<keyword evidence="2" id="KW-1185">Reference proteome</keyword>
<dbReference type="AlphaFoldDB" id="A0A516S9P9"/>
<protein>
    <submittedName>
        <fullName evidence="1">Uncharacterized protein</fullName>
    </submittedName>
</protein>
<dbReference type="KEGG" id="cari:FNU76_00125"/>
<organism evidence="1 2">
    <name type="scientific">Chitinimonas arctica</name>
    <dbReference type="NCBI Taxonomy" id="2594795"/>
    <lineage>
        <taxon>Bacteria</taxon>
        <taxon>Pseudomonadati</taxon>
        <taxon>Pseudomonadota</taxon>
        <taxon>Betaproteobacteria</taxon>
        <taxon>Neisseriales</taxon>
        <taxon>Chitinibacteraceae</taxon>
        <taxon>Chitinimonas</taxon>
    </lineage>
</organism>
<evidence type="ECO:0000313" key="1">
    <source>
        <dbReference type="EMBL" id="QDQ24873.1"/>
    </source>
</evidence>
<accession>A0A516S9P9</accession>
<dbReference type="EMBL" id="CP041730">
    <property type="protein sequence ID" value="QDQ24873.1"/>
    <property type="molecule type" value="Genomic_DNA"/>
</dbReference>
<dbReference type="RefSeq" id="WP_143855798.1">
    <property type="nucleotide sequence ID" value="NZ_CP041730.1"/>
</dbReference>
<dbReference type="Proteomes" id="UP000317550">
    <property type="component" value="Chromosome"/>
</dbReference>
<name>A0A516S9P9_9NEIS</name>
<reference evidence="2" key="1">
    <citation type="submission" date="2019-07" db="EMBL/GenBank/DDBJ databases">
        <title>Chitinimonas sp. nov., isolated from Ny-Alesund, arctica soil.</title>
        <authorList>
            <person name="Xu Q."/>
            <person name="Peng F."/>
        </authorList>
    </citation>
    <scope>NUCLEOTIDE SEQUENCE [LARGE SCALE GENOMIC DNA]</scope>
    <source>
        <strain evidence="2">R3-44</strain>
    </source>
</reference>
<sequence>MDSFAELENALEELSKNRQALADQYHHFGELQRQILSLQEQAEHDQGARDKLAKLDKLSKAGLDKKCEVLFTKLERVNAGLGELDQLMEQGYANQPANPSAVHNAGASEVAVLAPASQEARKRGKKVRRKLA</sequence>
<gene>
    <name evidence="1" type="ORF">FNU76_00125</name>
</gene>
<proteinExistence type="predicted"/>